<gene>
    <name evidence="1" type="ORF">JG688_00017589</name>
</gene>
<reference evidence="1" key="1">
    <citation type="submission" date="2021-01" db="EMBL/GenBank/DDBJ databases">
        <title>Phytophthora aleatoria, a newly-described species from Pinus radiata is distinct from Phytophthora cactorum isolates based on comparative genomics.</title>
        <authorList>
            <person name="Mcdougal R."/>
            <person name="Panda P."/>
            <person name="Williams N."/>
            <person name="Studholme D.J."/>
        </authorList>
    </citation>
    <scope>NUCLEOTIDE SEQUENCE</scope>
    <source>
        <strain evidence="1">NZFS 4037</strain>
    </source>
</reference>
<protein>
    <recommendedName>
        <fullName evidence="3">PiggyBac transposable element-derived protein domain-containing protein</fullName>
    </recommendedName>
</protein>
<evidence type="ECO:0000313" key="2">
    <source>
        <dbReference type="Proteomes" id="UP000709295"/>
    </source>
</evidence>
<dbReference type="Proteomes" id="UP000709295">
    <property type="component" value="Unassembled WGS sequence"/>
</dbReference>
<feature type="non-terminal residue" evidence="1">
    <location>
        <position position="142"/>
    </location>
</feature>
<dbReference type="AlphaFoldDB" id="A0A8J5I5Q6"/>
<sequence>CVDDKDPWKHIRPLADGFIQQQKRVVPSVTSYISASSSRQVTNPCACEYGEGAEVVLRPAEPYKGTGRTMVTDSAFGSYKKKTSTSGSIRLHLVGRSQHFRVQLITTNKCMHCVGLIESQNQLYPTEERHCLELMPFGHVTV</sequence>
<evidence type="ECO:0000313" key="1">
    <source>
        <dbReference type="EMBL" id="KAG6943454.1"/>
    </source>
</evidence>
<comment type="caution">
    <text evidence="1">The sequence shown here is derived from an EMBL/GenBank/DDBJ whole genome shotgun (WGS) entry which is preliminary data.</text>
</comment>
<accession>A0A8J5I5Q6</accession>
<organism evidence="1 2">
    <name type="scientific">Phytophthora aleatoria</name>
    <dbReference type="NCBI Taxonomy" id="2496075"/>
    <lineage>
        <taxon>Eukaryota</taxon>
        <taxon>Sar</taxon>
        <taxon>Stramenopiles</taxon>
        <taxon>Oomycota</taxon>
        <taxon>Peronosporomycetes</taxon>
        <taxon>Peronosporales</taxon>
        <taxon>Peronosporaceae</taxon>
        <taxon>Phytophthora</taxon>
    </lineage>
</organism>
<keyword evidence="2" id="KW-1185">Reference proteome</keyword>
<name>A0A8J5I5Q6_9STRA</name>
<dbReference type="EMBL" id="JAENGY010002699">
    <property type="protein sequence ID" value="KAG6943454.1"/>
    <property type="molecule type" value="Genomic_DNA"/>
</dbReference>
<proteinExistence type="predicted"/>
<evidence type="ECO:0008006" key="3">
    <source>
        <dbReference type="Google" id="ProtNLM"/>
    </source>
</evidence>